<evidence type="ECO:0000313" key="3">
    <source>
        <dbReference type="Proteomes" id="UP000311382"/>
    </source>
</evidence>
<reference evidence="2 3" key="1">
    <citation type="submission" date="2019-03" db="EMBL/GenBank/DDBJ databases">
        <title>Rhodosporidium diobovatum UCD-FST 08-225 genome sequencing, assembly, and annotation.</title>
        <authorList>
            <person name="Fakankun I.U."/>
            <person name="Fristensky B."/>
            <person name="Levin D.B."/>
        </authorList>
    </citation>
    <scope>NUCLEOTIDE SEQUENCE [LARGE SCALE GENOMIC DNA]</scope>
    <source>
        <strain evidence="2 3">UCD-FST 08-225</strain>
    </source>
</reference>
<dbReference type="Proteomes" id="UP000311382">
    <property type="component" value="Unassembled WGS sequence"/>
</dbReference>
<dbReference type="STRING" id="5288.A0A5C5FXV7"/>
<gene>
    <name evidence="2" type="ORF">DMC30DRAFT_184423</name>
</gene>
<evidence type="ECO:0000313" key="2">
    <source>
        <dbReference type="EMBL" id="TNY21703.1"/>
    </source>
</evidence>
<feature type="compositionally biased region" description="Basic and acidic residues" evidence="1">
    <location>
        <begin position="68"/>
        <end position="79"/>
    </location>
</feature>
<feature type="compositionally biased region" description="Polar residues" evidence="1">
    <location>
        <begin position="53"/>
        <end position="67"/>
    </location>
</feature>
<proteinExistence type="predicted"/>
<feature type="region of interest" description="Disordered" evidence="1">
    <location>
        <begin position="53"/>
        <end position="84"/>
    </location>
</feature>
<keyword evidence="3" id="KW-1185">Reference proteome</keyword>
<comment type="caution">
    <text evidence="2">The sequence shown here is derived from an EMBL/GenBank/DDBJ whole genome shotgun (WGS) entry which is preliminary data.</text>
</comment>
<organism evidence="2 3">
    <name type="scientific">Rhodotorula diobovata</name>
    <dbReference type="NCBI Taxonomy" id="5288"/>
    <lineage>
        <taxon>Eukaryota</taxon>
        <taxon>Fungi</taxon>
        <taxon>Dikarya</taxon>
        <taxon>Basidiomycota</taxon>
        <taxon>Pucciniomycotina</taxon>
        <taxon>Microbotryomycetes</taxon>
        <taxon>Sporidiobolales</taxon>
        <taxon>Sporidiobolaceae</taxon>
        <taxon>Rhodotorula</taxon>
    </lineage>
</organism>
<dbReference type="EMBL" id="SOZI01000038">
    <property type="protein sequence ID" value="TNY21703.1"/>
    <property type="molecule type" value="Genomic_DNA"/>
</dbReference>
<evidence type="ECO:0000256" key="1">
    <source>
        <dbReference type="SAM" id="MobiDB-lite"/>
    </source>
</evidence>
<feature type="region of interest" description="Disordered" evidence="1">
    <location>
        <begin position="262"/>
        <end position="284"/>
    </location>
</feature>
<dbReference type="AlphaFoldDB" id="A0A5C5FXV7"/>
<protein>
    <submittedName>
        <fullName evidence="2">AMP-binding domain-containing protein</fullName>
    </submittedName>
</protein>
<dbReference type="OrthoDB" id="3224367at2759"/>
<name>A0A5C5FXV7_9BASI</name>
<sequence>MLAGPSIDLLDLFAPAATASHLPVVLAASSLALVGPIPSSSLLHLALNHLRQGQQHAEPRSPTQQLSERARGKQRVRDDIESDDDEGFDEAILQELGQRQERHVLILTSEEAALRSELVRECDVSLFGSRSDSETARLLDLVDIRYLPSSAHLSYFLSTVHVFASPHAPDAQAAYQETGAKSLVDPSCLVHEPTLVILHAPSDYLEEPANEGCGIEAYASLVVQFVSTFTRLVQDPPLLVVCDPLAAPLSLPILPARLQSRGTAKKRSLDDDGGAPVPDGDRNSMPLKRVLARFFDYVGEAEEIAPDSPPQHHTPARPRRFLLSCEASPSARLKIPPAAHRLGLEFVLHQVGEDDPERADVGGMRIEVVES</sequence>
<accession>A0A5C5FXV7</accession>